<evidence type="ECO:0000256" key="4">
    <source>
        <dbReference type="ARBA" id="ARBA00022840"/>
    </source>
</evidence>
<dbReference type="STRING" id="529709.PYCH_17130"/>
<dbReference type="InterPro" id="IPR003439">
    <property type="entry name" value="ABC_transporter-like_ATP-bd"/>
</dbReference>
<evidence type="ECO:0000313" key="7">
    <source>
        <dbReference type="Proteomes" id="UP000008386"/>
    </source>
</evidence>
<dbReference type="KEGG" id="pya:PYCH_17130"/>
<dbReference type="HOGENOM" id="CLU_000604_1_1_2"/>
<keyword evidence="7" id="KW-1185">Reference proteome</keyword>
<sequence length="375" mass="42106">MAEVRLVRVWKQFGDFTAVKDLTLEVKDGEFLVLLGPSGCGKTTTLRMIAGLEEPTKGQIYIDDKLVADPGKGIFVPPKERDVAMVFQSYALYPHMTVYDNIAFPLKLRKVPKQEIDKRVREVAEMLGLTEFLHRKPRELSGGQRQRVALGRAIVRRPKVFLMDEPLSNLDAKLRVKMRAELKKLQRQLGVTTIYVTHDQVEAMTMGDRIAVMNAGELQQIGTPEDVYERPANTFVAGFIGSPPTNFMDSSVVEDENGVWADFGEFRLKFLDDQAEVLREKNLVGKEVIFGIRPEDIYDALFAQVKIPGENMARAFVEIVENLGGEKIVHLSAGDINFTAKFPAESRVVEGQEIDVVFDMKKAHVFEKGSGKAVF</sequence>
<dbReference type="Gene3D" id="2.40.50.140">
    <property type="entry name" value="Nucleic acid-binding proteins"/>
    <property type="match status" value="1"/>
</dbReference>
<dbReference type="Gene3D" id="3.40.50.300">
    <property type="entry name" value="P-loop containing nucleotide triphosphate hydrolases"/>
    <property type="match status" value="1"/>
</dbReference>
<keyword evidence="3" id="KW-0547">Nucleotide-binding</keyword>
<dbReference type="FunFam" id="3.40.50.300:FF:000042">
    <property type="entry name" value="Maltose/maltodextrin ABC transporter, ATP-binding protein"/>
    <property type="match status" value="1"/>
</dbReference>
<name>F8AHK1_PYRYC</name>
<gene>
    <name evidence="6" type="ordered locus">PYCH_17130</name>
</gene>
<protein>
    <submittedName>
        <fullName evidence="6">ABC-type maltdextrin transport system, ATPase component</fullName>
    </submittedName>
</protein>
<dbReference type="GO" id="GO:0008643">
    <property type="term" value="P:carbohydrate transport"/>
    <property type="evidence" value="ECO:0007669"/>
    <property type="project" value="InterPro"/>
</dbReference>
<dbReference type="Pfam" id="PF00005">
    <property type="entry name" value="ABC_tran"/>
    <property type="match status" value="1"/>
</dbReference>
<proteinExistence type="predicted"/>
<dbReference type="EMBL" id="CP002779">
    <property type="protein sequence ID" value="AEH25372.1"/>
    <property type="molecule type" value="Genomic_DNA"/>
</dbReference>
<keyword evidence="4" id="KW-0067">ATP-binding</keyword>
<evidence type="ECO:0000259" key="5">
    <source>
        <dbReference type="PROSITE" id="PS50893"/>
    </source>
</evidence>
<evidence type="ECO:0000256" key="2">
    <source>
        <dbReference type="ARBA" id="ARBA00022448"/>
    </source>
</evidence>
<dbReference type="GO" id="GO:0016887">
    <property type="term" value="F:ATP hydrolysis activity"/>
    <property type="evidence" value="ECO:0007669"/>
    <property type="project" value="InterPro"/>
</dbReference>
<accession>F8AHK1</accession>
<dbReference type="InterPro" id="IPR008995">
    <property type="entry name" value="Mo/tungstate-bd_C_term_dom"/>
</dbReference>
<dbReference type="PANTHER" id="PTHR43875:SF1">
    <property type="entry name" value="OSMOPROTECTIVE COMPOUNDS UPTAKE ATP-BINDING PROTEIN GGTA"/>
    <property type="match status" value="1"/>
</dbReference>
<dbReference type="PROSITE" id="PS00211">
    <property type="entry name" value="ABC_TRANSPORTER_1"/>
    <property type="match status" value="1"/>
</dbReference>
<dbReference type="Pfam" id="PF17912">
    <property type="entry name" value="OB_MalK"/>
    <property type="match status" value="1"/>
</dbReference>
<reference evidence="6 7" key="1">
    <citation type="journal article" date="2011" name="J. Bacteriol.">
        <title>Complete genome sequence of the obligate piezophilic hyperthermophilic archaeon Pyrococcus yayanosii CH1.</title>
        <authorList>
            <person name="Jun X."/>
            <person name="Lupeng L."/>
            <person name="Minjuan X."/>
            <person name="Oger P."/>
            <person name="Fengping W."/>
            <person name="Jebbar M."/>
            <person name="Xiang X."/>
        </authorList>
    </citation>
    <scope>NUCLEOTIDE SEQUENCE [LARGE SCALE GENOMIC DNA]</scope>
    <source>
        <strain evidence="7">CH1 / JCM 16557</strain>
    </source>
</reference>
<dbReference type="SUPFAM" id="SSF50331">
    <property type="entry name" value="MOP-like"/>
    <property type="match status" value="1"/>
</dbReference>
<dbReference type="NCBIfam" id="NF008653">
    <property type="entry name" value="PRK11650.1"/>
    <property type="match status" value="1"/>
</dbReference>
<organism evidence="6 7">
    <name type="scientific">Pyrococcus yayanosii (strain CH1 / JCM 16557)</name>
    <dbReference type="NCBI Taxonomy" id="529709"/>
    <lineage>
        <taxon>Archaea</taxon>
        <taxon>Methanobacteriati</taxon>
        <taxon>Methanobacteriota</taxon>
        <taxon>Thermococci</taxon>
        <taxon>Thermococcales</taxon>
        <taxon>Thermococcaceae</taxon>
        <taxon>Pyrococcus</taxon>
    </lineage>
</organism>
<dbReference type="InterPro" id="IPR003593">
    <property type="entry name" value="AAA+_ATPase"/>
</dbReference>
<dbReference type="PROSITE" id="PS50893">
    <property type="entry name" value="ABC_TRANSPORTER_2"/>
    <property type="match status" value="1"/>
</dbReference>
<comment type="subcellular location">
    <subcellularLocation>
        <location evidence="1">Cell membrane</location>
        <topology evidence="1">Peripheral membrane protein</topology>
    </subcellularLocation>
</comment>
<feature type="domain" description="ABC transporter" evidence="5">
    <location>
        <begin position="4"/>
        <end position="240"/>
    </location>
</feature>
<dbReference type="GO" id="GO:0140359">
    <property type="term" value="F:ABC-type transporter activity"/>
    <property type="evidence" value="ECO:0007669"/>
    <property type="project" value="InterPro"/>
</dbReference>
<dbReference type="Proteomes" id="UP000008386">
    <property type="component" value="Chromosome"/>
</dbReference>
<dbReference type="PANTHER" id="PTHR43875">
    <property type="entry name" value="MALTODEXTRIN IMPORT ATP-BINDING PROTEIN MSMX"/>
    <property type="match status" value="1"/>
</dbReference>
<dbReference type="Gene3D" id="2.40.50.100">
    <property type="match status" value="1"/>
</dbReference>
<dbReference type="SMART" id="SM00382">
    <property type="entry name" value="AAA"/>
    <property type="match status" value="1"/>
</dbReference>
<dbReference type="AlphaFoldDB" id="F8AHK1"/>
<dbReference type="InterPro" id="IPR047641">
    <property type="entry name" value="ABC_transpr_MalK/UgpC-like"/>
</dbReference>
<evidence type="ECO:0000256" key="1">
    <source>
        <dbReference type="ARBA" id="ARBA00004202"/>
    </source>
</evidence>
<dbReference type="eggNOG" id="arCOG00177">
    <property type="taxonomic scope" value="Archaea"/>
</dbReference>
<dbReference type="InterPro" id="IPR017871">
    <property type="entry name" value="ABC_transporter-like_CS"/>
</dbReference>
<dbReference type="GO" id="GO:0005524">
    <property type="term" value="F:ATP binding"/>
    <property type="evidence" value="ECO:0007669"/>
    <property type="project" value="UniProtKB-KW"/>
</dbReference>
<dbReference type="InterPro" id="IPR012340">
    <property type="entry name" value="NA-bd_OB-fold"/>
</dbReference>
<dbReference type="GeneID" id="10838276"/>
<dbReference type="GO" id="GO:0055052">
    <property type="term" value="C:ATP-binding cassette (ABC) transporter complex, substrate-binding subunit-containing"/>
    <property type="evidence" value="ECO:0007669"/>
    <property type="project" value="TreeGrafter"/>
</dbReference>
<evidence type="ECO:0000313" key="6">
    <source>
        <dbReference type="EMBL" id="AEH25372.1"/>
    </source>
</evidence>
<dbReference type="RefSeq" id="WP_013906428.1">
    <property type="nucleotide sequence ID" value="NC_015680.1"/>
</dbReference>
<dbReference type="InterPro" id="IPR040582">
    <property type="entry name" value="OB_MalK-like"/>
</dbReference>
<evidence type="ECO:0000256" key="3">
    <source>
        <dbReference type="ARBA" id="ARBA00022741"/>
    </source>
</evidence>
<dbReference type="CDD" id="cd03301">
    <property type="entry name" value="ABC_MalK_N"/>
    <property type="match status" value="1"/>
</dbReference>
<dbReference type="SUPFAM" id="SSF52540">
    <property type="entry name" value="P-loop containing nucleoside triphosphate hydrolases"/>
    <property type="match status" value="1"/>
</dbReference>
<dbReference type="OrthoDB" id="18368at2157"/>
<keyword evidence="2" id="KW-0813">Transport</keyword>
<dbReference type="InterPro" id="IPR015855">
    <property type="entry name" value="ABC_transpr_MalK-like"/>
</dbReference>
<dbReference type="InterPro" id="IPR027417">
    <property type="entry name" value="P-loop_NTPase"/>
</dbReference>